<dbReference type="SUPFAM" id="SSF48452">
    <property type="entry name" value="TPR-like"/>
    <property type="match status" value="1"/>
</dbReference>
<dbReference type="Gene3D" id="2.40.440.10">
    <property type="entry name" value="L,D-transpeptidase catalytic domain-like"/>
    <property type="match status" value="1"/>
</dbReference>
<feature type="region of interest" description="Disordered" evidence="10">
    <location>
        <begin position="290"/>
        <end position="326"/>
    </location>
</feature>
<comment type="caution">
    <text evidence="13">The sequence shown here is derived from an EMBL/GenBank/DDBJ whole genome shotgun (WGS) entry which is preliminary data.</text>
</comment>
<keyword evidence="7 9" id="KW-0573">Peptidoglycan synthesis</keyword>
<keyword evidence="11" id="KW-1133">Transmembrane helix</keyword>
<protein>
    <submittedName>
        <fullName evidence="13">L,D-transpeptidase</fullName>
    </submittedName>
</protein>
<dbReference type="GO" id="GO:0005576">
    <property type="term" value="C:extracellular region"/>
    <property type="evidence" value="ECO:0007669"/>
    <property type="project" value="TreeGrafter"/>
</dbReference>
<name>A0A850EX04_9BACL</name>
<dbReference type="AlphaFoldDB" id="A0A850EX04"/>
<reference evidence="13" key="1">
    <citation type="submission" date="2020-06" db="EMBL/GenBank/DDBJ databases">
        <title>Paenibacillus sp. nov., isolated from soil.</title>
        <authorList>
            <person name="Seo Y.L."/>
        </authorList>
    </citation>
    <scope>NUCLEOTIDE SEQUENCE [LARGE SCALE GENOMIC DNA]</scope>
    <source>
        <strain evidence="13">JW14</strain>
    </source>
</reference>
<dbReference type="Gene3D" id="1.25.40.10">
    <property type="entry name" value="Tetratricopeptide repeat domain"/>
    <property type="match status" value="1"/>
</dbReference>
<dbReference type="GO" id="GO:0071972">
    <property type="term" value="F:peptidoglycan L,D-transpeptidase activity"/>
    <property type="evidence" value="ECO:0007669"/>
    <property type="project" value="TreeGrafter"/>
</dbReference>
<dbReference type="Pfam" id="PF03734">
    <property type="entry name" value="YkuD"/>
    <property type="match status" value="1"/>
</dbReference>
<feature type="active site" description="Proton donor/acceptor" evidence="9">
    <location>
        <position position="403"/>
    </location>
</feature>
<dbReference type="InterPro" id="IPR011990">
    <property type="entry name" value="TPR-like_helical_dom_sf"/>
</dbReference>
<keyword evidence="3" id="KW-0328">Glycosyltransferase</keyword>
<gene>
    <name evidence="13" type="ORF">HPT30_26965</name>
</gene>
<keyword evidence="14" id="KW-1185">Reference proteome</keyword>
<comment type="similarity">
    <text evidence="2">Belongs to the YkuD family.</text>
</comment>
<dbReference type="GO" id="GO:0016757">
    <property type="term" value="F:glycosyltransferase activity"/>
    <property type="evidence" value="ECO:0007669"/>
    <property type="project" value="UniProtKB-KW"/>
</dbReference>
<dbReference type="InterPro" id="IPR038063">
    <property type="entry name" value="Transpep_catalytic_dom"/>
</dbReference>
<evidence type="ECO:0000256" key="11">
    <source>
        <dbReference type="SAM" id="Phobius"/>
    </source>
</evidence>
<evidence type="ECO:0000256" key="6">
    <source>
        <dbReference type="ARBA" id="ARBA00022960"/>
    </source>
</evidence>
<keyword evidence="5" id="KW-0378">Hydrolase</keyword>
<evidence type="ECO:0000256" key="10">
    <source>
        <dbReference type="SAM" id="MobiDB-lite"/>
    </source>
</evidence>
<dbReference type="PANTHER" id="PTHR30582:SF24">
    <property type="entry name" value="L,D-TRANSPEPTIDASE ERFK_SRFK-RELATED"/>
    <property type="match status" value="1"/>
</dbReference>
<keyword evidence="11" id="KW-0812">Transmembrane</keyword>
<evidence type="ECO:0000256" key="7">
    <source>
        <dbReference type="ARBA" id="ARBA00022984"/>
    </source>
</evidence>
<dbReference type="UniPathway" id="UPA00219"/>
<dbReference type="InterPro" id="IPR050979">
    <property type="entry name" value="LD-transpeptidase"/>
</dbReference>
<organism evidence="13 14">
    <name type="scientific">Paenibacillus agri</name>
    <dbReference type="NCBI Taxonomy" id="2744309"/>
    <lineage>
        <taxon>Bacteria</taxon>
        <taxon>Bacillati</taxon>
        <taxon>Bacillota</taxon>
        <taxon>Bacilli</taxon>
        <taxon>Bacillales</taxon>
        <taxon>Paenibacillaceae</taxon>
        <taxon>Paenibacillus</taxon>
    </lineage>
</organism>
<feature type="region of interest" description="Disordered" evidence="10">
    <location>
        <begin position="457"/>
        <end position="477"/>
    </location>
</feature>
<accession>A0A850EX04</accession>
<evidence type="ECO:0000259" key="12">
    <source>
        <dbReference type="PROSITE" id="PS52029"/>
    </source>
</evidence>
<dbReference type="Proteomes" id="UP000564806">
    <property type="component" value="Unassembled WGS sequence"/>
</dbReference>
<keyword evidence="8 9" id="KW-0961">Cell wall biogenesis/degradation</keyword>
<evidence type="ECO:0000256" key="1">
    <source>
        <dbReference type="ARBA" id="ARBA00004752"/>
    </source>
</evidence>
<evidence type="ECO:0000256" key="4">
    <source>
        <dbReference type="ARBA" id="ARBA00022679"/>
    </source>
</evidence>
<evidence type="ECO:0000256" key="5">
    <source>
        <dbReference type="ARBA" id="ARBA00022801"/>
    </source>
</evidence>
<dbReference type="PANTHER" id="PTHR30582">
    <property type="entry name" value="L,D-TRANSPEPTIDASE"/>
    <property type="match status" value="1"/>
</dbReference>
<feature type="compositionally biased region" description="Gly residues" evidence="10">
    <location>
        <begin position="314"/>
        <end position="325"/>
    </location>
</feature>
<evidence type="ECO:0000313" key="14">
    <source>
        <dbReference type="Proteomes" id="UP000564806"/>
    </source>
</evidence>
<evidence type="ECO:0000256" key="2">
    <source>
        <dbReference type="ARBA" id="ARBA00005992"/>
    </source>
</evidence>
<proteinExistence type="inferred from homology"/>
<evidence type="ECO:0000256" key="9">
    <source>
        <dbReference type="PROSITE-ProRule" id="PRU01373"/>
    </source>
</evidence>
<dbReference type="RefSeq" id="WP_175374369.1">
    <property type="nucleotide sequence ID" value="NZ_JABWCS010000221.1"/>
</dbReference>
<sequence>MKNIQHLKAYVQMHPDNKMAWYLLGKEYYKNGQHGKANYCFNQSGEVYEAFEHSKVPAEMLREYEDGLLQAGRERDRKRKKIRRALMALILLLLVVIPSAAAPGLVGQWEPAGASAAGDSDVIDPVEVSAIAKPGNSQTPVKSKLAFTAVEGGGASSAGKLLVTMLGGEQTGSKTAVLGMKRQGQWLIWKKRLPLISALEMKSDGAVEYQSFEPAVCNCKPPEHGELAKQAGEWQDAQEEQAVLWSAMKAYQSAKGKLPDSLKDLTGPFPGNWLGGVTPTMKQAFKPLRAAASPGARGNQPEQPAASQAAQGADGSGSGASGGTQGQPFFASPLTIIIDKQTHRLAVVSGSVMLRNYEVGLGGDRTPEGRFAISDKVVNPNGHDNGEFGSRGMQLSDTNYAIHGTNDLNSIGKDESLGCIRMRRGDVEELFALAPKGTKVEISRGVLPAELLMPKERFSPATSENQTNPHKKYHWLN</sequence>
<evidence type="ECO:0000256" key="3">
    <source>
        <dbReference type="ARBA" id="ARBA00022676"/>
    </source>
</evidence>
<dbReference type="InterPro" id="IPR005490">
    <property type="entry name" value="LD_TPept_cat_dom"/>
</dbReference>
<keyword evidence="6 9" id="KW-0133">Cell shape</keyword>
<dbReference type="SUPFAM" id="SSF141523">
    <property type="entry name" value="L,D-transpeptidase catalytic domain-like"/>
    <property type="match status" value="1"/>
</dbReference>
<feature type="domain" description="L,D-TPase catalytic" evidence="12">
    <location>
        <begin position="334"/>
        <end position="443"/>
    </location>
</feature>
<feature type="active site" description="Nucleophile" evidence="9">
    <location>
        <position position="419"/>
    </location>
</feature>
<feature type="transmembrane region" description="Helical" evidence="11">
    <location>
        <begin position="85"/>
        <end position="106"/>
    </location>
</feature>
<keyword evidence="4" id="KW-0808">Transferase</keyword>
<evidence type="ECO:0000313" key="13">
    <source>
        <dbReference type="EMBL" id="NUU63997.1"/>
    </source>
</evidence>
<keyword evidence="11" id="KW-0472">Membrane</keyword>
<comment type="pathway">
    <text evidence="1 9">Cell wall biogenesis; peptidoglycan biosynthesis.</text>
</comment>
<dbReference type="GO" id="GO:0008360">
    <property type="term" value="P:regulation of cell shape"/>
    <property type="evidence" value="ECO:0007669"/>
    <property type="project" value="UniProtKB-UniRule"/>
</dbReference>
<evidence type="ECO:0000256" key="8">
    <source>
        <dbReference type="ARBA" id="ARBA00023316"/>
    </source>
</evidence>
<dbReference type="GO" id="GO:0071555">
    <property type="term" value="P:cell wall organization"/>
    <property type="evidence" value="ECO:0007669"/>
    <property type="project" value="UniProtKB-UniRule"/>
</dbReference>
<dbReference type="GO" id="GO:0018104">
    <property type="term" value="P:peptidoglycan-protein cross-linking"/>
    <property type="evidence" value="ECO:0007669"/>
    <property type="project" value="TreeGrafter"/>
</dbReference>
<dbReference type="PROSITE" id="PS52029">
    <property type="entry name" value="LD_TPASE"/>
    <property type="match status" value="1"/>
</dbReference>
<dbReference type="EMBL" id="JABWCS010000221">
    <property type="protein sequence ID" value="NUU63997.1"/>
    <property type="molecule type" value="Genomic_DNA"/>
</dbReference>
<dbReference type="CDD" id="cd16913">
    <property type="entry name" value="YkuD_like"/>
    <property type="match status" value="1"/>
</dbReference>